<keyword evidence="4" id="KW-0597">Phosphoprotein</keyword>
<keyword evidence="6 10" id="KW-0418">Kinase</keyword>
<dbReference type="Pfam" id="PF07495">
    <property type="entry name" value="Y_Y_Y"/>
    <property type="match status" value="1"/>
</dbReference>
<dbReference type="EMBL" id="LN555523">
    <property type="protein sequence ID" value="CED93089.1"/>
    <property type="molecule type" value="Genomic_DNA"/>
</dbReference>
<dbReference type="PRINTS" id="PR00344">
    <property type="entry name" value="BCTRLSENSOR"/>
</dbReference>
<dbReference type="InterPro" id="IPR015943">
    <property type="entry name" value="WD40/YVTN_repeat-like_dom_sf"/>
</dbReference>
<dbReference type="Pfam" id="PF07494">
    <property type="entry name" value="Reg_prop"/>
    <property type="match status" value="7"/>
</dbReference>
<evidence type="ECO:0000256" key="8">
    <source>
        <dbReference type="SAM" id="Phobius"/>
    </source>
</evidence>
<keyword evidence="11" id="KW-1185">Reference proteome</keyword>
<evidence type="ECO:0000256" key="1">
    <source>
        <dbReference type="ARBA" id="ARBA00000085"/>
    </source>
</evidence>
<name>A0A1V1HYW4_9FIRM</name>
<dbReference type="InterPro" id="IPR004358">
    <property type="entry name" value="Sig_transdc_His_kin-like_C"/>
</dbReference>
<dbReference type="PANTHER" id="PTHR43547:SF2">
    <property type="entry name" value="HYBRID SIGNAL TRANSDUCTION HISTIDINE KINASE C"/>
    <property type="match status" value="1"/>
</dbReference>
<evidence type="ECO:0000256" key="2">
    <source>
        <dbReference type="ARBA" id="ARBA00004370"/>
    </source>
</evidence>
<reference evidence="10 11" key="1">
    <citation type="submission" date="2014-04" db="EMBL/GenBank/DDBJ databases">
        <authorList>
            <person name="Hornung B.V."/>
        </authorList>
    </citation>
    <scope>NUCLEOTIDE SEQUENCE [LARGE SCALE GENOMIC DNA]</scope>
    <source>
        <strain evidence="10 11">CRIB</strain>
    </source>
</reference>
<dbReference type="InterPro" id="IPR013783">
    <property type="entry name" value="Ig-like_fold"/>
</dbReference>
<comment type="subcellular location">
    <subcellularLocation>
        <location evidence="2">Membrane</location>
    </subcellularLocation>
</comment>
<dbReference type="InterPro" id="IPR011047">
    <property type="entry name" value="Quinoprotein_ADH-like_sf"/>
</dbReference>
<dbReference type="CDD" id="cd00082">
    <property type="entry name" value="HisKA"/>
    <property type="match status" value="1"/>
</dbReference>
<evidence type="ECO:0000259" key="9">
    <source>
        <dbReference type="PROSITE" id="PS50109"/>
    </source>
</evidence>
<dbReference type="Proteomes" id="UP000245622">
    <property type="component" value="Chromosome 1"/>
</dbReference>
<dbReference type="SUPFAM" id="SSF55874">
    <property type="entry name" value="ATPase domain of HSP90 chaperone/DNA topoisomerase II/histidine kinase"/>
    <property type="match status" value="1"/>
</dbReference>
<keyword evidence="8" id="KW-1133">Transmembrane helix</keyword>
<dbReference type="Gene3D" id="2.130.10.10">
    <property type="entry name" value="YVTN repeat-like/Quinoprotein amine dehydrogenase"/>
    <property type="match status" value="2"/>
</dbReference>
<dbReference type="InterPro" id="IPR036890">
    <property type="entry name" value="HATPase_C_sf"/>
</dbReference>
<dbReference type="GeneID" id="82204512"/>
<dbReference type="FunFam" id="3.30.565.10:FF:000006">
    <property type="entry name" value="Sensor histidine kinase WalK"/>
    <property type="match status" value="1"/>
</dbReference>
<dbReference type="InterPro" id="IPR003661">
    <property type="entry name" value="HisK_dim/P_dom"/>
</dbReference>
<dbReference type="InterPro" id="IPR036097">
    <property type="entry name" value="HisK_dim/P_sf"/>
</dbReference>
<evidence type="ECO:0000256" key="4">
    <source>
        <dbReference type="ARBA" id="ARBA00022553"/>
    </source>
</evidence>
<keyword evidence="8" id="KW-0812">Transmembrane</keyword>
<dbReference type="RefSeq" id="WP_180702837.1">
    <property type="nucleotide sequence ID" value="NZ_LN555523.1"/>
</dbReference>
<protein>
    <recommendedName>
        <fullName evidence="3">histidine kinase</fullName>
        <ecNumber evidence="3">2.7.13.3</ecNumber>
    </recommendedName>
</protein>
<comment type="catalytic activity">
    <reaction evidence="1">
        <text>ATP + protein L-histidine = ADP + protein N-phospho-L-histidine.</text>
        <dbReference type="EC" id="2.7.13.3"/>
    </reaction>
</comment>
<feature type="transmembrane region" description="Helical" evidence="8">
    <location>
        <begin position="773"/>
        <end position="793"/>
    </location>
</feature>
<dbReference type="SUPFAM" id="SSF50998">
    <property type="entry name" value="Quinoprotein alcohol dehydrogenase-like"/>
    <property type="match status" value="1"/>
</dbReference>
<dbReference type="GO" id="GO:0000155">
    <property type="term" value="F:phosphorelay sensor kinase activity"/>
    <property type="evidence" value="ECO:0007669"/>
    <property type="project" value="InterPro"/>
</dbReference>
<dbReference type="KEGG" id="ril:CRIB_332"/>
<evidence type="ECO:0000256" key="6">
    <source>
        <dbReference type="ARBA" id="ARBA00022777"/>
    </source>
</evidence>
<dbReference type="InterPro" id="IPR005467">
    <property type="entry name" value="His_kinase_dom"/>
</dbReference>
<dbReference type="EC" id="2.7.13.3" evidence="3"/>
<dbReference type="InterPro" id="IPR003594">
    <property type="entry name" value="HATPase_dom"/>
</dbReference>
<accession>A0A1V1HYW4</accession>
<proteinExistence type="predicted"/>
<evidence type="ECO:0000313" key="10">
    <source>
        <dbReference type="EMBL" id="CED93089.1"/>
    </source>
</evidence>
<dbReference type="AlphaFoldDB" id="A0A1V1HYW4"/>
<dbReference type="PROSITE" id="PS50109">
    <property type="entry name" value="HIS_KIN"/>
    <property type="match status" value="1"/>
</dbReference>
<dbReference type="Gene3D" id="1.10.287.130">
    <property type="match status" value="1"/>
</dbReference>
<dbReference type="SUPFAM" id="SSF63829">
    <property type="entry name" value="Calcium-dependent phosphotriesterase"/>
    <property type="match status" value="1"/>
</dbReference>
<dbReference type="SMART" id="SM00388">
    <property type="entry name" value="HisKA"/>
    <property type="match status" value="1"/>
</dbReference>
<gene>
    <name evidence="10" type="ORF">CRIB_332</name>
</gene>
<sequence>MHKYRKFKIILIFIIVSIFLNISKVNVNANTNENINFKNIGIRDGLSQSTAEVIFQDSRGYIWIGTADGLNRYDGYDFKIYKYSADSQNSLTSNYIVDINEDQDGNIWVGTPTGLNKINMSTGNIINYTKDENFYITQILITNDNKIVVGTTDGLNIYDEKNDKFIRVLGEKNDLTSQCIYSLDVDNEENIWIGTTDGLDKISKDLKKIKQYKNNEENSICDSSVYNILYNKGCIWIGTSNSGLIKLDIKSGTTKQYKNNTKDNKSICNNYIRALFIDSNNVLWVGTDNGLAKYNEVEDNFYIYKNNTYDKNSLASNTVLSIIEDNSGLIWAGTEAGVSIFDSNNKIEYYKSEPFNENSLKSNFIYGIYEDKNDILWVGSDSDGISLIDRENGTVNHINEDEDIYGLSNYSINEIIGNDKFVYIATNGGLNIVDIETKTCKIFLKEDGLQSNAITALFLDNKGYLWIGSNEGLNILNTKNYEIINLSEIIKKDSDTNKYVKTIYQDKEGDYYIGFFRNGGMMKIDPINKITKLYLNNKEDKNSISNNYIRTIIEDDDNNLWIGTNYGLNKFDKNTEKFYTYTTKDGLANDTVYEILRDNNNKLWMSTNGGLSKFDTENEVFRNFGITDGLQGNEFNGNAAYKNEKGEFFFGGINGLNIFNPEQIDSSKVSPSVVFSECYVSNQEFMNLNNKQFNSDDNTIKFGFFVPTYENISKITYYYKLDGNDSEWNSTTDNNITYHELKPGNYKFRIIARYSNGKYSEENSIDFQIKKPFWASDLAIIIYVILIFMLIYNNKNKMKRLDRLVDQRTKQLKSEMDKNNNLLNKIIKLERNKNNYFVNLSHELRTPLNVINSTNQLIEDFNKNDVPINKEKLSYYMEISNRNCKRLLNLINNIIDSTKLQNGSYVINSKENDIVYVVEEATLSLIEFAKQRGIEIIVEPYIEEKIIQCDAYEIERCIVNLVSNAIKFTHSGGTIEVTIKEIDDAVIISVKDDGIGIDKENIEFIFDRFNQVIDLNNEVKGGSGLGLTITKQIIELHKGSIRVESEIGKGSNFIITLPLINQ</sequence>
<evidence type="ECO:0000256" key="5">
    <source>
        <dbReference type="ARBA" id="ARBA00022679"/>
    </source>
</evidence>
<evidence type="ECO:0000313" key="11">
    <source>
        <dbReference type="Proteomes" id="UP000245622"/>
    </source>
</evidence>
<dbReference type="CDD" id="cd00075">
    <property type="entry name" value="HATPase"/>
    <property type="match status" value="1"/>
</dbReference>
<dbReference type="Gene3D" id="2.60.40.10">
    <property type="entry name" value="Immunoglobulins"/>
    <property type="match status" value="1"/>
</dbReference>
<dbReference type="InterPro" id="IPR011123">
    <property type="entry name" value="Y_Y_Y"/>
</dbReference>
<dbReference type="PANTHER" id="PTHR43547">
    <property type="entry name" value="TWO-COMPONENT HISTIDINE KINASE"/>
    <property type="match status" value="1"/>
</dbReference>
<dbReference type="SUPFAM" id="SSF47384">
    <property type="entry name" value="Homodimeric domain of signal transducing histidine kinase"/>
    <property type="match status" value="1"/>
</dbReference>
<keyword evidence="7" id="KW-0902">Two-component regulatory system</keyword>
<organism evidence="10 11">
    <name type="scientific">Romboutsia ilealis</name>
    <dbReference type="NCBI Taxonomy" id="1115758"/>
    <lineage>
        <taxon>Bacteria</taxon>
        <taxon>Bacillati</taxon>
        <taxon>Bacillota</taxon>
        <taxon>Clostridia</taxon>
        <taxon>Peptostreptococcales</taxon>
        <taxon>Peptostreptococcaceae</taxon>
        <taxon>Romboutsia</taxon>
    </lineage>
</organism>
<evidence type="ECO:0000256" key="3">
    <source>
        <dbReference type="ARBA" id="ARBA00012438"/>
    </source>
</evidence>
<feature type="domain" description="Histidine kinase" evidence="9">
    <location>
        <begin position="839"/>
        <end position="1061"/>
    </location>
</feature>
<dbReference type="SMART" id="SM00387">
    <property type="entry name" value="HATPase_c"/>
    <property type="match status" value="1"/>
</dbReference>
<dbReference type="Pfam" id="PF00512">
    <property type="entry name" value="HisKA"/>
    <property type="match status" value="1"/>
</dbReference>
<dbReference type="InterPro" id="IPR011110">
    <property type="entry name" value="Reg_prop"/>
</dbReference>
<keyword evidence="5 10" id="KW-0808">Transferase</keyword>
<dbReference type="GO" id="GO:0016020">
    <property type="term" value="C:membrane"/>
    <property type="evidence" value="ECO:0007669"/>
    <property type="project" value="UniProtKB-SubCell"/>
</dbReference>
<keyword evidence="8" id="KW-0472">Membrane</keyword>
<dbReference type="Pfam" id="PF02518">
    <property type="entry name" value="HATPase_c"/>
    <property type="match status" value="1"/>
</dbReference>
<evidence type="ECO:0000256" key="7">
    <source>
        <dbReference type="ARBA" id="ARBA00023012"/>
    </source>
</evidence>
<dbReference type="Gene3D" id="3.30.565.10">
    <property type="entry name" value="Histidine kinase-like ATPase, C-terminal domain"/>
    <property type="match status" value="1"/>
</dbReference>